<dbReference type="AlphaFoldDB" id="A0A8D2K2F8"/>
<evidence type="ECO:0000256" key="6">
    <source>
        <dbReference type="ARBA" id="ARBA00022759"/>
    </source>
</evidence>
<reference evidence="13" key="1">
    <citation type="submission" date="2018-05" db="EMBL/GenBank/DDBJ databases">
        <title>Whole genome of Theropithecus gelada.</title>
        <authorList>
            <person name="Chiou K.L."/>
            <person name="Snyder-Mackler N."/>
        </authorList>
    </citation>
    <scope>NUCLEOTIDE SEQUENCE [LARGE SCALE GENOMIC DNA]</scope>
</reference>
<evidence type="ECO:0000313" key="13">
    <source>
        <dbReference type="Ensembl" id="ENSTGEP00000019301.1"/>
    </source>
</evidence>
<keyword evidence="7 11" id="KW-0378">Hydrolase</keyword>
<evidence type="ECO:0000313" key="14">
    <source>
        <dbReference type="Proteomes" id="UP000694411"/>
    </source>
</evidence>
<evidence type="ECO:0000259" key="12">
    <source>
        <dbReference type="SMART" id="SM00092"/>
    </source>
</evidence>
<dbReference type="SUPFAM" id="SSF54076">
    <property type="entry name" value="RNase A-like"/>
    <property type="match status" value="1"/>
</dbReference>
<dbReference type="GO" id="GO:0050830">
    <property type="term" value="P:defense response to Gram-positive bacterium"/>
    <property type="evidence" value="ECO:0007669"/>
    <property type="project" value="TreeGrafter"/>
</dbReference>
<dbReference type="GO" id="GO:0050829">
    <property type="term" value="P:defense response to Gram-negative bacterium"/>
    <property type="evidence" value="ECO:0007669"/>
    <property type="project" value="TreeGrafter"/>
</dbReference>
<dbReference type="GO" id="GO:0045087">
    <property type="term" value="P:innate immune response"/>
    <property type="evidence" value="ECO:0007669"/>
    <property type="project" value="TreeGrafter"/>
</dbReference>
<evidence type="ECO:0000256" key="1">
    <source>
        <dbReference type="ARBA" id="ARBA00004613"/>
    </source>
</evidence>
<feature type="domain" description="Ribonuclease A-domain" evidence="12">
    <location>
        <begin position="34"/>
        <end position="142"/>
    </location>
</feature>
<keyword evidence="6 11" id="KW-0255">Endonuclease</keyword>
<dbReference type="PANTHER" id="PTHR11437:SF25">
    <property type="entry name" value="RIBONUCLEASE 8"/>
    <property type="match status" value="1"/>
</dbReference>
<dbReference type="PRINTS" id="PR00794">
    <property type="entry name" value="RIBONUCLEASE"/>
</dbReference>
<feature type="chain" id="PRO_5034643763" description="Ribonuclease 8" evidence="11">
    <location>
        <begin position="31"/>
        <end position="142"/>
    </location>
</feature>
<dbReference type="Pfam" id="PF00074">
    <property type="entry name" value="RnaseA"/>
    <property type="match status" value="1"/>
</dbReference>
<comment type="similarity">
    <text evidence="2 11">Belongs to the pancreatic ribonuclease family.</text>
</comment>
<evidence type="ECO:0000256" key="2">
    <source>
        <dbReference type="ARBA" id="ARBA00005600"/>
    </source>
</evidence>
<dbReference type="Proteomes" id="UP000694411">
    <property type="component" value="Chromosome 7b"/>
</dbReference>
<dbReference type="GO" id="GO:0005615">
    <property type="term" value="C:extracellular space"/>
    <property type="evidence" value="ECO:0007669"/>
    <property type="project" value="TreeGrafter"/>
</dbReference>
<dbReference type="Gene3D" id="3.10.130.10">
    <property type="entry name" value="Ribonuclease A-like domain"/>
    <property type="match status" value="1"/>
</dbReference>
<dbReference type="Ensembl" id="ENSTGET00000022969.1">
    <property type="protein sequence ID" value="ENSTGEP00000019301.1"/>
    <property type="gene ID" value="ENSTGEG00000015535.1"/>
</dbReference>
<dbReference type="GO" id="GO:0016787">
    <property type="term" value="F:hydrolase activity"/>
    <property type="evidence" value="ECO:0007669"/>
    <property type="project" value="UniProtKB-KW"/>
</dbReference>
<keyword evidence="5 11" id="KW-0732">Signal</keyword>
<keyword evidence="4 11" id="KW-0540">Nuclease</keyword>
<keyword evidence="3" id="KW-0964">Secreted</keyword>
<evidence type="ECO:0000256" key="7">
    <source>
        <dbReference type="ARBA" id="ARBA00022801"/>
    </source>
</evidence>
<accession>A0A8D2K2F8</accession>
<comment type="subcellular location">
    <subcellularLocation>
        <location evidence="1">Secreted</location>
    </subcellularLocation>
</comment>
<dbReference type="InterPro" id="IPR001427">
    <property type="entry name" value="RNaseA"/>
</dbReference>
<keyword evidence="14" id="KW-1185">Reference proteome</keyword>
<evidence type="ECO:0000256" key="11">
    <source>
        <dbReference type="RuleBase" id="RU000651"/>
    </source>
</evidence>
<dbReference type="GO" id="GO:0004519">
    <property type="term" value="F:endonuclease activity"/>
    <property type="evidence" value="ECO:0007669"/>
    <property type="project" value="UniProtKB-KW"/>
</dbReference>
<evidence type="ECO:0000256" key="9">
    <source>
        <dbReference type="ARBA" id="ARBA00037332"/>
    </source>
</evidence>
<dbReference type="GO" id="GO:0050832">
    <property type="term" value="P:defense response to fungus"/>
    <property type="evidence" value="ECO:0007669"/>
    <property type="project" value="TreeGrafter"/>
</dbReference>
<dbReference type="PANTHER" id="PTHR11437">
    <property type="entry name" value="RIBONUCLEASE"/>
    <property type="match status" value="1"/>
</dbReference>
<dbReference type="InterPro" id="IPR023412">
    <property type="entry name" value="RNaseA_domain"/>
</dbReference>
<evidence type="ECO:0000256" key="3">
    <source>
        <dbReference type="ARBA" id="ARBA00022525"/>
    </source>
</evidence>
<dbReference type="SMART" id="SM00092">
    <property type="entry name" value="RNAse_Pc"/>
    <property type="match status" value="1"/>
</dbReference>
<organism evidence="13 14">
    <name type="scientific">Theropithecus gelada</name>
    <name type="common">Gelada baboon</name>
    <dbReference type="NCBI Taxonomy" id="9565"/>
    <lineage>
        <taxon>Eukaryota</taxon>
        <taxon>Metazoa</taxon>
        <taxon>Chordata</taxon>
        <taxon>Craniata</taxon>
        <taxon>Vertebrata</taxon>
        <taxon>Euteleostomi</taxon>
        <taxon>Mammalia</taxon>
        <taxon>Eutheria</taxon>
        <taxon>Euarchontoglires</taxon>
        <taxon>Primates</taxon>
        <taxon>Haplorrhini</taxon>
        <taxon>Catarrhini</taxon>
        <taxon>Cercopithecidae</taxon>
        <taxon>Cercopithecinae</taxon>
        <taxon>Theropithecus</taxon>
    </lineage>
</organism>
<dbReference type="GO" id="GO:0003676">
    <property type="term" value="F:nucleic acid binding"/>
    <property type="evidence" value="ECO:0007669"/>
    <property type="project" value="InterPro"/>
</dbReference>
<evidence type="ECO:0000256" key="10">
    <source>
        <dbReference type="ARBA" id="ARBA00040187"/>
    </source>
</evidence>
<proteinExistence type="inferred from homology"/>
<dbReference type="PROSITE" id="PS00127">
    <property type="entry name" value="RNASE_PANCREATIC"/>
    <property type="match status" value="1"/>
</dbReference>
<protein>
    <recommendedName>
        <fullName evidence="10">Ribonuclease 8</fullName>
    </recommendedName>
</protein>
<dbReference type="GO" id="GO:0004540">
    <property type="term" value="F:RNA nuclease activity"/>
    <property type="evidence" value="ECO:0007669"/>
    <property type="project" value="TreeGrafter"/>
</dbReference>
<name>A0A8D2K2F8_THEGE</name>
<dbReference type="InterPro" id="IPR036816">
    <property type="entry name" value="RNaseA-like_dom_sf"/>
</dbReference>
<evidence type="ECO:0000256" key="4">
    <source>
        <dbReference type="ARBA" id="ARBA00022722"/>
    </source>
</evidence>
<dbReference type="CDD" id="cd06265">
    <property type="entry name" value="RNase_A_canonical"/>
    <property type="match status" value="1"/>
</dbReference>
<sequence>MRKLTKDSGCCPLLLLLLLGLWVAEIPVSAKSKDVTSSQWFKTHLSKYTEWCKDLNTFLHEPFSGVATTCQTPNIACKNRHKNCHQSSRPVSLTMCELTSGRYPNCRYKEKHLNAPYIVACDPPQQGDPGYPLVPVHLDKVV</sequence>
<comment type="function">
    <text evidence="9">Has a low ribonuclease activity.</text>
</comment>
<dbReference type="InterPro" id="IPR023411">
    <property type="entry name" value="RNaseA_AS"/>
</dbReference>
<evidence type="ECO:0000256" key="5">
    <source>
        <dbReference type="ARBA" id="ARBA00022729"/>
    </source>
</evidence>
<reference evidence="13" key="2">
    <citation type="submission" date="2025-08" db="UniProtKB">
        <authorList>
            <consortium name="Ensembl"/>
        </authorList>
    </citation>
    <scope>IDENTIFICATION</scope>
</reference>
<feature type="signal peptide" evidence="11">
    <location>
        <begin position="1"/>
        <end position="30"/>
    </location>
</feature>
<keyword evidence="8" id="KW-1015">Disulfide bond</keyword>
<reference evidence="13" key="3">
    <citation type="submission" date="2025-09" db="UniProtKB">
        <authorList>
            <consortium name="Ensembl"/>
        </authorList>
    </citation>
    <scope>IDENTIFICATION</scope>
</reference>
<evidence type="ECO:0000256" key="8">
    <source>
        <dbReference type="ARBA" id="ARBA00023157"/>
    </source>
</evidence>